<comment type="pathway">
    <text evidence="4">Amino-sugar metabolism; N-acetylneuraminate degradation; D-fructose 6-phosphate from N-acetylneuraminate: step 5/5.</text>
</comment>
<proteinExistence type="inferred from homology"/>
<feature type="region of interest" description="Disordered" evidence="5">
    <location>
        <begin position="252"/>
        <end position="292"/>
    </location>
</feature>
<dbReference type="AlphaFoldDB" id="A0A7X5HX34"/>
<dbReference type="Pfam" id="PF01182">
    <property type="entry name" value="Glucosamine_iso"/>
    <property type="match status" value="1"/>
</dbReference>
<dbReference type="InterPro" id="IPR004547">
    <property type="entry name" value="Glucosamine6P_isomerase"/>
</dbReference>
<dbReference type="Proteomes" id="UP000461585">
    <property type="component" value="Unassembled WGS sequence"/>
</dbReference>
<dbReference type="CDD" id="cd01399">
    <property type="entry name" value="GlcN6P_deaminase"/>
    <property type="match status" value="1"/>
</dbReference>
<dbReference type="PANTHER" id="PTHR11280:SF5">
    <property type="entry name" value="GLUCOSAMINE-6-PHOSPHATE ISOMERASE"/>
    <property type="match status" value="1"/>
</dbReference>
<dbReference type="GO" id="GO:0019262">
    <property type="term" value="P:N-acetylneuraminate catabolic process"/>
    <property type="evidence" value="ECO:0007669"/>
    <property type="project" value="UniProtKB-UniRule"/>
</dbReference>
<dbReference type="NCBIfam" id="NF001684">
    <property type="entry name" value="PRK00443.1-4"/>
    <property type="match status" value="1"/>
</dbReference>
<dbReference type="GO" id="GO:0004342">
    <property type="term" value="F:glucosamine-6-phosphate deaminase activity"/>
    <property type="evidence" value="ECO:0007669"/>
    <property type="project" value="UniProtKB-UniRule"/>
</dbReference>
<dbReference type="UniPathway" id="UPA00629">
    <property type="reaction ID" value="UER00684"/>
</dbReference>
<feature type="active site" description="For ring-opening step" evidence="4">
    <location>
        <position position="136"/>
    </location>
</feature>
<dbReference type="HAMAP" id="MF_01241">
    <property type="entry name" value="GlcN6P_deamin"/>
    <property type="match status" value="1"/>
</dbReference>
<dbReference type="Gene3D" id="3.40.50.1360">
    <property type="match status" value="1"/>
</dbReference>
<comment type="caution">
    <text evidence="4">Lacks conserved residue(s) required for the propagation of feature annotation.</text>
</comment>
<dbReference type="GO" id="GO:0005737">
    <property type="term" value="C:cytoplasm"/>
    <property type="evidence" value="ECO:0007669"/>
    <property type="project" value="TreeGrafter"/>
</dbReference>
<dbReference type="GO" id="GO:0042802">
    <property type="term" value="F:identical protein binding"/>
    <property type="evidence" value="ECO:0007669"/>
    <property type="project" value="TreeGrafter"/>
</dbReference>
<gene>
    <name evidence="4 7" type="primary">nagB</name>
    <name evidence="7" type="ORF">GXN74_11005</name>
</gene>
<protein>
    <recommendedName>
        <fullName evidence="4">Glucosamine-6-phosphate deaminase</fullName>
        <ecNumber evidence="4">3.5.99.6</ecNumber>
    </recommendedName>
    <alternativeName>
        <fullName evidence="4">GlcN6P deaminase</fullName>
        <shortName evidence="4">GNPDA</shortName>
    </alternativeName>
    <alternativeName>
        <fullName evidence="4">Glucosamine-6-phosphate isomerase</fullName>
    </alternativeName>
</protein>
<dbReference type="EMBL" id="JAAEEH010000032">
    <property type="protein sequence ID" value="NDL68270.1"/>
    <property type="molecule type" value="Genomic_DNA"/>
</dbReference>
<keyword evidence="3 4" id="KW-0119">Carbohydrate metabolism</keyword>
<feature type="active site" description="Proton acceptor; for enolization step" evidence="4">
    <location>
        <position position="67"/>
    </location>
</feature>
<dbReference type="InterPro" id="IPR006148">
    <property type="entry name" value="Glc/Gal-6P_isomerase"/>
</dbReference>
<feature type="domain" description="Glucosamine/galactosamine-6-phosphate isomerase" evidence="6">
    <location>
        <begin position="13"/>
        <end position="224"/>
    </location>
</feature>
<dbReference type="NCBIfam" id="TIGR00502">
    <property type="entry name" value="nagB"/>
    <property type="match status" value="1"/>
</dbReference>
<sequence length="292" mass="32181">MNIIIVKDFEEMSRKAAHLFVAQLLNKPDSVLGLATGSTPLGLYRELVAFCNQGMISFDKVVSFNLDEYIGLEPDHPQSYSHFMEQELFSRVDIRPENTFIPSGISKDVEAECKGYDKRIAAYGGIDLQVLGIGRNGHIGFNEPDLKFEARTHVVQLDEQTIRDNARFFKEIGDVPRRAISMGIKTIMQSRQIVLLASGKEKAEAIEKMLNGNITPEVPASVLQLHPNATAIIDLAAASLLDLQQIGEEYQTAAPKAAQTRKDDEDVGFVQEEDSQPPSGHGRGSRPHHGGA</sequence>
<dbReference type="GO" id="GO:0006043">
    <property type="term" value="P:glucosamine catabolic process"/>
    <property type="evidence" value="ECO:0007669"/>
    <property type="project" value="TreeGrafter"/>
</dbReference>
<dbReference type="GO" id="GO:0005975">
    <property type="term" value="P:carbohydrate metabolic process"/>
    <property type="evidence" value="ECO:0007669"/>
    <property type="project" value="InterPro"/>
</dbReference>
<dbReference type="FunFam" id="3.40.50.1360:FF:000003">
    <property type="entry name" value="Glucosamine-6-phosphate deaminase"/>
    <property type="match status" value="1"/>
</dbReference>
<organism evidence="7 8">
    <name type="scientific">Anaerotalea alkaliphila</name>
    <dbReference type="NCBI Taxonomy" id="2662126"/>
    <lineage>
        <taxon>Bacteria</taxon>
        <taxon>Bacillati</taxon>
        <taxon>Bacillota</taxon>
        <taxon>Clostridia</taxon>
        <taxon>Eubacteriales</taxon>
        <taxon>Anaerotalea</taxon>
    </lineage>
</organism>
<evidence type="ECO:0000256" key="2">
    <source>
        <dbReference type="ARBA" id="ARBA00022801"/>
    </source>
</evidence>
<comment type="similarity">
    <text evidence="4">Belongs to the glucosamine/galactosamine-6-phosphate isomerase family. NagB subfamily.</text>
</comment>
<evidence type="ECO:0000313" key="7">
    <source>
        <dbReference type="EMBL" id="NDL68270.1"/>
    </source>
</evidence>
<feature type="active site" description="For ring-opening step" evidence="4">
    <location>
        <position position="143"/>
    </location>
</feature>
<evidence type="ECO:0000259" key="6">
    <source>
        <dbReference type="Pfam" id="PF01182"/>
    </source>
</evidence>
<comment type="caution">
    <text evidence="7">The sequence shown here is derived from an EMBL/GenBank/DDBJ whole genome shotgun (WGS) entry which is preliminary data.</text>
</comment>
<keyword evidence="2 4" id="KW-0378">Hydrolase</keyword>
<comment type="catalytic activity">
    <reaction evidence="1 4">
        <text>alpha-D-glucosamine 6-phosphate + H2O = beta-D-fructose 6-phosphate + NH4(+)</text>
        <dbReference type="Rhea" id="RHEA:12172"/>
        <dbReference type="ChEBI" id="CHEBI:15377"/>
        <dbReference type="ChEBI" id="CHEBI:28938"/>
        <dbReference type="ChEBI" id="CHEBI:57634"/>
        <dbReference type="ChEBI" id="CHEBI:75989"/>
        <dbReference type="EC" id="3.5.99.6"/>
    </reaction>
</comment>
<feature type="compositionally biased region" description="Acidic residues" evidence="5">
    <location>
        <begin position="265"/>
        <end position="275"/>
    </location>
</feature>
<evidence type="ECO:0000256" key="3">
    <source>
        <dbReference type="ARBA" id="ARBA00023277"/>
    </source>
</evidence>
<accession>A0A7X5HX34</accession>
<evidence type="ECO:0000256" key="5">
    <source>
        <dbReference type="SAM" id="MobiDB-lite"/>
    </source>
</evidence>
<feature type="active site" description="Proton acceptor; for ring-opening step" evidence="4">
    <location>
        <position position="138"/>
    </location>
</feature>
<dbReference type="PROSITE" id="PS01161">
    <property type="entry name" value="GLC_GALNAC_ISOMERASE"/>
    <property type="match status" value="1"/>
</dbReference>
<feature type="compositionally biased region" description="Basic residues" evidence="5">
    <location>
        <begin position="283"/>
        <end position="292"/>
    </location>
</feature>
<keyword evidence="8" id="KW-1185">Reference proteome</keyword>
<evidence type="ECO:0000313" key="8">
    <source>
        <dbReference type="Proteomes" id="UP000461585"/>
    </source>
</evidence>
<reference evidence="7 8" key="1">
    <citation type="submission" date="2020-01" db="EMBL/GenBank/DDBJ databases">
        <title>Anaeroalcalibacter tamaniensis gen. nov., sp. nov., moderately halophilic strictly anaerobic fermenter bacterium from mud volcano of Taman peninsula.</title>
        <authorList>
            <person name="Frolova A."/>
            <person name="Merkel A.Y."/>
            <person name="Slobodkin A.I."/>
        </authorList>
    </citation>
    <scope>NUCLEOTIDE SEQUENCE [LARGE SCALE GENOMIC DNA]</scope>
    <source>
        <strain evidence="7 8">F-3ap</strain>
    </source>
</reference>
<dbReference type="PANTHER" id="PTHR11280">
    <property type="entry name" value="GLUCOSAMINE-6-PHOSPHATE ISOMERASE"/>
    <property type="match status" value="1"/>
</dbReference>
<dbReference type="GO" id="GO:0006046">
    <property type="term" value="P:N-acetylglucosamine catabolic process"/>
    <property type="evidence" value="ECO:0007669"/>
    <property type="project" value="UniProtKB-UniRule"/>
</dbReference>
<dbReference type="SUPFAM" id="SSF100950">
    <property type="entry name" value="NagB/RpiA/CoA transferase-like"/>
    <property type="match status" value="1"/>
</dbReference>
<dbReference type="EC" id="3.5.99.6" evidence="4"/>
<dbReference type="InterPro" id="IPR018321">
    <property type="entry name" value="Glucosamine6P_isomerase_CS"/>
</dbReference>
<comment type="function">
    <text evidence="4">Catalyzes the reversible isomerization-deamination of glucosamine 6-phosphate (GlcN6P) to form fructose 6-phosphate (Fru6P) and ammonium ion.</text>
</comment>
<evidence type="ECO:0000256" key="1">
    <source>
        <dbReference type="ARBA" id="ARBA00000644"/>
    </source>
</evidence>
<evidence type="ECO:0000256" key="4">
    <source>
        <dbReference type="HAMAP-Rule" id="MF_01241"/>
    </source>
</evidence>
<dbReference type="InterPro" id="IPR037171">
    <property type="entry name" value="NagB/RpiA_transferase-like"/>
</dbReference>
<name>A0A7X5HX34_9FIRM</name>